<gene>
    <name evidence="1" type="ORF">V1468_00220</name>
</gene>
<organism evidence="1 2">
    <name type="scientific">Winogradskyella poriferorum</name>
    <dbReference type="NCBI Taxonomy" id="307627"/>
    <lineage>
        <taxon>Bacteria</taxon>
        <taxon>Pseudomonadati</taxon>
        <taxon>Bacteroidota</taxon>
        <taxon>Flavobacteriia</taxon>
        <taxon>Flavobacteriales</taxon>
        <taxon>Flavobacteriaceae</taxon>
        <taxon>Winogradskyella</taxon>
    </lineage>
</organism>
<proteinExistence type="predicted"/>
<keyword evidence="2" id="KW-1185">Reference proteome</keyword>
<evidence type="ECO:0008006" key="3">
    <source>
        <dbReference type="Google" id="ProtNLM"/>
    </source>
</evidence>
<evidence type="ECO:0000313" key="2">
    <source>
        <dbReference type="Proteomes" id="UP001356704"/>
    </source>
</evidence>
<dbReference type="Proteomes" id="UP001356704">
    <property type="component" value="Unassembled WGS sequence"/>
</dbReference>
<dbReference type="RefSeq" id="WP_331808256.1">
    <property type="nucleotide sequence ID" value="NZ_JAZHOU010000001.1"/>
</dbReference>
<comment type="caution">
    <text evidence="1">The sequence shown here is derived from an EMBL/GenBank/DDBJ whole genome shotgun (WGS) entry which is preliminary data.</text>
</comment>
<reference evidence="1 2" key="1">
    <citation type="submission" date="2024-02" db="EMBL/GenBank/DDBJ databases">
        <title>Winogradskyella poriferorum JCM 12885.</title>
        <authorList>
            <person name="Zhang D.-F."/>
            <person name="Fu Z.-Y."/>
        </authorList>
    </citation>
    <scope>NUCLEOTIDE SEQUENCE [LARGE SCALE GENOMIC DNA]</scope>
    <source>
        <strain evidence="1 2">JCM 12885</strain>
    </source>
</reference>
<evidence type="ECO:0000313" key="1">
    <source>
        <dbReference type="EMBL" id="MEF3077413.1"/>
    </source>
</evidence>
<name>A0ABU7W098_9FLAO</name>
<protein>
    <recommendedName>
        <fullName evidence="3">Phage integrase SAM-like domain-containing protein</fullName>
    </recommendedName>
</protein>
<sequence>MKFTKYFSGVIKNQGIPHIEVNEYQKAFNIVSLESRLDELYQLRDKERNNDRKYSYNIHIYDLEKKLNRLTMENTPKNVLKYMLSKSRFDN</sequence>
<accession>A0ABU7W098</accession>
<dbReference type="EMBL" id="JAZHOU010000001">
    <property type="protein sequence ID" value="MEF3077413.1"/>
    <property type="molecule type" value="Genomic_DNA"/>
</dbReference>